<name>A0A315ZD47_SEDFL</name>
<sequence length="237" mass="27841">MSTAKNLKNGAVFEVELDGGIGFGYVKMLFSDQLGHEIEFDHFIIKIYNIYSDTSLKKDFTPSLFETDDLITSPPNMFFRPVLRGRDSWKYIGESELTEEDFILPDYIGGRGFTDTKDDVRSRIESGGQESIIHNFMNKRMYSRDFNDIKHLGFWRSQCSEAINRFLSIYWMNEKGMNPYEYYKKYRGQVGKKTEVKYFALENGFNLFEEMTKEFQALKKGQRLRALALEEYKPVKK</sequence>
<evidence type="ECO:0000313" key="1">
    <source>
        <dbReference type="EMBL" id="PWJ30136.1"/>
    </source>
</evidence>
<gene>
    <name evidence="1" type="ORF">BC781_1291</name>
</gene>
<reference evidence="1 2" key="1">
    <citation type="submission" date="2018-03" db="EMBL/GenBank/DDBJ databases">
        <title>Genomic Encyclopedia of Archaeal and Bacterial Type Strains, Phase II (KMG-II): from individual species to whole genera.</title>
        <authorList>
            <person name="Goeker M."/>
        </authorList>
    </citation>
    <scope>NUCLEOTIDE SEQUENCE [LARGE SCALE GENOMIC DNA]</scope>
    <source>
        <strain evidence="1 2">DSM 28229</strain>
    </source>
</reference>
<dbReference type="RefSeq" id="WP_109623350.1">
    <property type="nucleotide sequence ID" value="NZ_QGDO01000029.1"/>
</dbReference>
<dbReference type="OrthoDB" id="9842547at2"/>
<comment type="caution">
    <text evidence="1">The sequence shown here is derived from an EMBL/GenBank/DDBJ whole genome shotgun (WGS) entry which is preliminary data.</text>
</comment>
<dbReference type="EMBL" id="QGDO01000029">
    <property type="protein sequence ID" value="PWJ30136.1"/>
    <property type="molecule type" value="Genomic_DNA"/>
</dbReference>
<organism evidence="1 2">
    <name type="scientific">Sediminitomix flava</name>
    <dbReference type="NCBI Taxonomy" id="379075"/>
    <lineage>
        <taxon>Bacteria</taxon>
        <taxon>Pseudomonadati</taxon>
        <taxon>Bacteroidota</taxon>
        <taxon>Cytophagia</taxon>
        <taxon>Cytophagales</taxon>
        <taxon>Flammeovirgaceae</taxon>
        <taxon>Sediminitomix</taxon>
    </lineage>
</organism>
<protein>
    <submittedName>
        <fullName evidence="1">Uncharacterized protein</fullName>
    </submittedName>
</protein>
<dbReference type="Proteomes" id="UP000245535">
    <property type="component" value="Unassembled WGS sequence"/>
</dbReference>
<evidence type="ECO:0000313" key="2">
    <source>
        <dbReference type="Proteomes" id="UP000245535"/>
    </source>
</evidence>
<dbReference type="AlphaFoldDB" id="A0A315ZD47"/>
<keyword evidence="2" id="KW-1185">Reference proteome</keyword>
<proteinExistence type="predicted"/>
<accession>A0A315ZD47</accession>